<evidence type="ECO:0000256" key="1">
    <source>
        <dbReference type="ARBA" id="ARBA00022723"/>
    </source>
</evidence>
<dbReference type="FunFam" id="2.10.110.10:FF:000004">
    <property type="entry name" value="actin-binding LIM protein 1 isoform X1"/>
    <property type="match status" value="1"/>
</dbReference>
<dbReference type="FunFam" id="2.10.110.10:FF:000003">
    <property type="entry name" value="actin-binding LIM protein 1 isoform X1"/>
    <property type="match status" value="1"/>
</dbReference>
<dbReference type="CDD" id="cd09330">
    <property type="entry name" value="LIM4_abLIM"/>
    <property type="match status" value="1"/>
</dbReference>
<sequence>MNTSIPYQQNPYAPRGGSSVIQCYRCGDTCKGEVVRVHNNHFHIRCFTCQVCGCGLAQSGFFFKNQEYICTRDYQQLYGTRCDSCRDFITGEVISALGRTYHPKCFVCSLCRKPFPIGDKVTFSGKECLCQTCSQSMTSSKPIKIRGPSHCAGCKEEIKHGQSLLALDKQWHVSCFKCQTCSVILTGEYISKDGVPYCESDYHSQFGIKCETCDRYISGRVLEAGGKHYHPTCARCVRCHQMFTEGEEMYLTGSEVWHPICKQAARAEKKLKHRRTSETSISPPGSSIGSPNRVICDIYENLDLRQRRASSPGYIDSPSYSRQGLSPTFSRSPHHYYRSGDLSTATKSKTSEDISQASKYSPGYSPDPYYAAESEYWTYHGSPKVPRARRFSSGGEEDEFDRSMQKLQSGIGRLILKEEMRARSSSYADPWAPPRSSTSSREALHTAGCELSLNGSPRSHYLADSDPLISKSASLPAYRRNGLHRTPSADLFHYDSMNAVNWGMREYKVKKIRRPRGSLGRGRCDPGDRQEDDSTACAGKGTSVCSPGCSWGLPGPSWAASPESGPPSLAS</sequence>
<dbReference type="Gene3D" id="2.10.110.10">
    <property type="entry name" value="Cysteine Rich Protein"/>
    <property type="match status" value="4"/>
</dbReference>
<dbReference type="Ensembl" id="ENSSSCT00035053948.1">
    <property type="protein sequence ID" value="ENSSSCP00035021689.1"/>
    <property type="gene ID" value="ENSSSCG00035040562.1"/>
</dbReference>
<dbReference type="CDD" id="cd09328">
    <property type="entry name" value="LIM2_abLIM"/>
    <property type="match status" value="1"/>
</dbReference>
<keyword evidence="3 4" id="KW-0440">LIM domain</keyword>
<proteinExistence type="predicted"/>
<feature type="domain" description="LIM zinc-binding" evidence="6">
    <location>
        <begin position="81"/>
        <end position="140"/>
    </location>
</feature>
<keyword evidence="2 4" id="KW-0862">Zinc</keyword>
<dbReference type="InterPro" id="IPR051618">
    <property type="entry name" value="Actin-binding_LIM"/>
</dbReference>
<feature type="compositionally biased region" description="Polar residues" evidence="5">
    <location>
        <begin position="341"/>
        <end position="359"/>
    </location>
</feature>
<dbReference type="SMART" id="SM00132">
    <property type="entry name" value="LIM"/>
    <property type="match status" value="4"/>
</dbReference>
<dbReference type="InterPro" id="IPR032402">
    <property type="entry name" value="AbLIM_anchor"/>
</dbReference>
<evidence type="ECO:0000256" key="3">
    <source>
        <dbReference type="ARBA" id="ARBA00023038"/>
    </source>
</evidence>
<dbReference type="CDD" id="cd09327">
    <property type="entry name" value="LIM1_abLIM"/>
    <property type="match status" value="1"/>
</dbReference>
<dbReference type="FunFam" id="2.10.110.10:FF:000024">
    <property type="entry name" value="actin-binding LIM protein 1 isoform X1"/>
    <property type="match status" value="1"/>
</dbReference>
<dbReference type="PANTHER" id="PTHR24213">
    <property type="entry name" value="ACTIN-BINDING LIM PROTEIN"/>
    <property type="match status" value="1"/>
</dbReference>
<dbReference type="Proteomes" id="UP000694724">
    <property type="component" value="Unplaced"/>
</dbReference>
<protein>
    <submittedName>
        <fullName evidence="7">Actin binding LIM protein family member 3</fullName>
    </submittedName>
</protein>
<reference evidence="7" key="1">
    <citation type="submission" date="2025-05" db="UniProtKB">
        <authorList>
            <consortium name="Ensembl"/>
        </authorList>
    </citation>
    <scope>IDENTIFICATION</scope>
</reference>
<dbReference type="InterPro" id="IPR001781">
    <property type="entry name" value="Znf_LIM"/>
</dbReference>
<feature type="region of interest" description="Disordered" evidence="5">
    <location>
        <begin position="310"/>
        <end position="364"/>
    </location>
</feature>
<dbReference type="PROSITE" id="PS00478">
    <property type="entry name" value="LIM_DOMAIN_1"/>
    <property type="match status" value="3"/>
</dbReference>
<dbReference type="Proteomes" id="UP000694720">
    <property type="component" value="Unplaced"/>
</dbReference>
<dbReference type="PANTHER" id="PTHR24213:SF0">
    <property type="entry name" value="ACTIN-BINDING LIM PROTEIN 3"/>
    <property type="match status" value="1"/>
</dbReference>
<feature type="region of interest" description="Disordered" evidence="5">
    <location>
        <begin position="514"/>
        <end position="543"/>
    </location>
</feature>
<dbReference type="CDD" id="cd09329">
    <property type="entry name" value="LIM3_abLIM"/>
    <property type="match status" value="1"/>
</dbReference>
<evidence type="ECO:0000313" key="7">
    <source>
        <dbReference type="Ensembl" id="ENSSSCP00055018755.1"/>
    </source>
</evidence>
<dbReference type="Pfam" id="PF16182">
    <property type="entry name" value="AbLIM_anchor"/>
    <property type="match status" value="1"/>
</dbReference>
<evidence type="ECO:0000259" key="6">
    <source>
        <dbReference type="PROSITE" id="PS50023"/>
    </source>
</evidence>
<keyword evidence="1 4" id="KW-0479">Metal-binding</keyword>
<gene>
    <name evidence="7" type="primary">ABLIM3</name>
</gene>
<evidence type="ECO:0000313" key="8">
    <source>
        <dbReference type="Proteomes" id="UP000694724"/>
    </source>
</evidence>
<dbReference type="FunFam" id="2.10.110.10:FF:000007">
    <property type="entry name" value="actin-binding LIM protein 1 isoform X1"/>
    <property type="match status" value="1"/>
</dbReference>
<dbReference type="Ensembl" id="ENSSSCT00055023714.1">
    <property type="protein sequence ID" value="ENSSSCP00055018755.1"/>
    <property type="gene ID" value="ENSSSCG00055011709.1"/>
</dbReference>
<dbReference type="AlphaFoldDB" id="A0A8D1QBJ4"/>
<organism evidence="7 8">
    <name type="scientific">Sus scrofa</name>
    <name type="common">Pig</name>
    <dbReference type="NCBI Taxonomy" id="9823"/>
    <lineage>
        <taxon>Eukaryota</taxon>
        <taxon>Metazoa</taxon>
        <taxon>Chordata</taxon>
        <taxon>Craniata</taxon>
        <taxon>Vertebrata</taxon>
        <taxon>Euteleostomi</taxon>
        <taxon>Mammalia</taxon>
        <taxon>Eutheria</taxon>
        <taxon>Laurasiatheria</taxon>
        <taxon>Artiodactyla</taxon>
        <taxon>Suina</taxon>
        <taxon>Suidae</taxon>
        <taxon>Sus</taxon>
    </lineage>
</organism>
<evidence type="ECO:0000256" key="4">
    <source>
        <dbReference type="PROSITE-ProRule" id="PRU00125"/>
    </source>
</evidence>
<dbReference type="PROSITE" id="PS50023">
    <property type="entry name" value="LIM_DOMAIN_2"/>
    <property type="match status" value="3"/>
</dbReference>
<dbReference type="GO" id="GO:0046872">
    <property type="term" value="F:metal ion binding"/>
    <property type="evidence" value="ECO:0007669"/>
    <property type="project" value="UniProtKB-KW"/>
</dbReference>
<feature type="domain" description="LIM zinc-binding" evidence="6">
    <location>
        <begin position="21"/>
        <end position="80"/>
    </location>
</feature>
<dbReference type="SUPFAM" id="SSF57716">
    <property type="entry name" value="Glucocorticoid receptor-like (DNA-binding domain)"/>
    <property type="match status" value="6"/>
</dbReference>
<name>A0A8D1QBJ4_PIG</name>
<feature type="compositionally biased region" description="Polar residues" evidence="5">
    <location>
        <begin position="318"/>
        <end position="331"/>
    </location>
</feature>
<feature type="domain" description="LIM zinc-binding" evidence="6">
    <location>
        <begin position="149"/>
        <end position="208"/>
    </location>
</feature>
<accession>A0A8D1QBJ4</accession>
<evidence type="ECO:0000256" key="5">
    <source>
        <dbReference type="SAM" id="MobiDB-lite"/>
    </source>
</evidence>
<dbReference type="Pfam" id="PF00412">
    <property type="entry name" value="LIM"/>
    <property type="match status" value="4"/>
</dbReference>
<evidence type="ECO:0000256" key="2">
    <source>
        <dbReference type="ARBA" id="ARBA00022833"/>
    </source>
</evidence>